<evidence type="ECO:0000313" key="2">
    <source>
        <dbReference type="Proteomes" id="UP000501690"/>
    </source>
</evidence>
<dbReference type="EMBL" id="CP039352">
    <property type="protein sequence ID" value="QCE03528.1"/>
    <property type="molecule type" value="Genomic_DNA"/>
</dbReference>
<protein>
    <submittedName>
        <fullName evidence="1">Uncharacterized protein</fullName>
    </submittedName>
</protein>
<gene>
    <name evidence="1" type="ORF">DEO72_LG8g1553</name>
</gene>
<keyword evidence="2" id="KW-1185">Reference proteome</keyword>
<accession>A0A4D6MR41</accession>
<proteinExistence type="predicted"/>
<dbReference type="Proteomes" id="UP000501690">
    <property type="component" value="Linkage Group LG8"/>
</dbReference>
<name>A0A4D6MR41_VIGUN</name>
<evidence type="ECO:0000313" key="1">
    <source>
        <dbReference type="EMBL" id="QCE03528.1"/>
    </source>
</evidence>
<dbReference type="AlphaFoldDB" id="A0A4D6MR41"/>
<reference evidence="1 2" key="1">
    <citation type="submission" date="2019-04" db="EMBL/GenBank/DDBJ databases">
        <title>An improved genome assembly and genetic linkage map for asparagus bean, Vigna unguiculata ssp. sesquipedialis.</title>
        <authorList>
            <person name="Xia Q."/>
            <person name="Zhang R."/>
            <person name="Dong Y."/>
        </authorList>
    </citation>
    <scope>NUCLEOTIDE SEQUENCE [LARGE SCALE GENOMIC DNA]</scope>
    <source>
        <tissue evidence="1">Leaf</tissue>
    </source>
</reference>
<organism evidence="1 2">
    <name type="scientific">Vigna unguiculata</name>
    <name type="common">Cowpea</name>
    <dbReference type="NCBI Taxonomy" id="3917"/>
    <lineage>
        <taxon>Eukaryota</taxon>
        <taxon>Viridiplantae</taxon>
        <taxon>Streptophyta</taxon>
        <taxon>Embryophyta</taxon>
        <taxon>Tracheophyta</taxon>
        <taxon>Spermatophyta</taxon>
        <taxon>Magnoliopsida</taxon>
        <taxon>eudicotyledons</taxon>
        <taxon>Gunneridae</taxon>
        <taxon>Pentapetalae</taxon>
        <taxon>rosids</taxon>
        <taxon>fabids</taxon>
        <taxon>Fabales</taxon>
        <taxon>Fabaceae</taxon>
        <taxon>Papilionoideae</taxon>
        <taxon>50 kb inversion clade</taxon>
        <taxon>NPAAA clade</taxon>
        <taxon>indigoferoid/millettioid clade</taxon>
        <taxon>Phaseoleae</taxon>
        <taxon>Vigna</taxon>
    </lineage>
</organism>
<sequence length="139" mass="15972">MSLRVDLRGRTRQNGELEKNPQRLQVLCKDSRENFYSFRPSESLSPKRKSQNLILGFYSRVSLRRPILVLSDTLTRSGENGSLKRGHDETCHIFRSNPRLGEGLWVWANEGHAQARRSRLSESSWRAIVSHSLRRGGLA</sequence>